<dbReference type="Proteomes" id="UP001364764">
    <property type="component" value="Chromosome"/>
</dbReference>
<accession>A0ABD8AW73</accession>
<dbReference type="GeneID" id="93475100"/>
<protein>
    <submittedName>
        <fullName evidence="1">Uncharacterized protein</fullName>
    </submittedName>
</protein>
<organism evidence="1 2">
    <name type="scientific">Paenibacillus amylolyticus</name>
    <dbReference type="NCBI Taxonomy" id="1451"/>
    <lineage>
        <taxon>Bacteria</taxon>
        <taxon>Bacillati</taxon>
        <taxon>Bacillota</taxon>
        <taxon>Bacilli</taxon>
        <taxon>Bacillales</taxon>
        <taxon>Paenibacillaceae</taxon>
        <taxon>Paenibacillus</taxon>
    </lineage>
</organism>
<evidence type="ECO:0000313" key="1">
    <source>
        <dbReference type="EMBL" id="WWP21827.1"/>
    </source>
</evidence>
<gene>
    <name evidence="1" type="ORF">V6668_06505</name>
</gene>
<sequence length="174" mass="19158">MPLIDNYLLDNYLIDGPKVFPATINERTISVPYTIISPNSKRDVFLFDIPLGIRMFNAFSKLGPIMSFDSVYATPQLVLRNTTGSVNSGVVLNVHPYPNRLSMLMVDFVKGKMNGITINSQSDGYVFSNLSTIDFAASGLNLNMPFGLYMRGTSTTATGGGMWIDSALLETYFT</sequence>
<proteinExistence type="predicted"/>
<dbReference type="RefSeq" id="WP_036611373.1">
    <property type="nucleotide sequence ID" value="NZ_CP145892.1"/>
</dbReference>
<evidence type="ECO:0000313" key="2">
    <source>
        <dbReference type="Proteomes" id="UP001364764"/>
    </source>
</evidence>
<name>A0ABD8AW73_PAEAM</name>
<reference evidence="1 2" key="1">
    <citation type="submission" date="2024-02" db="EMBL/GenBank/DDBJ databases">
        <title>Complete sequences of two Paenibacillus sp. strains and one Lysinibacillus strain isolated from the environment on STAA medium highlight biotechnological potential.</title>
        <authorList>
            <person name="Attere S.A."/>
            <person name="Piche L.C."/>
            <person name="Intertaglia L."/>
            <person name="Lami R."/>
            <person name="Charette S.J."/>
            <person name="Vincent A.T."/>
        </authorList>
    </citation>
    <scope>NUCLEOTIDE SEQUENCE [LARGE SCALE GENOMIC DNA]</scope>
    <source>
        <strain evidence="1 2">Y5S-7</strain>
    </source>
</reference>
<dbReference type="AlphaFoldDB" id="A0ABD8AW73"/>
<dbReference type="EMBL" id="CP145892">
    <property type="protein sequence ID" value="WWP21827.1"/>
    <property type="molecule type" value="Genomic_DNA"/>
</dbReference>